<dbReference type="EMBL" id="JARKHS020019038">
    <property type="protein sequence ID" value="KAK8771964.1"/>
    <property type="molecule type" value="Genomic_DNA"/>
</dbReference>
<feature type="compositionally biased region" description="Polar residues" evidence="1">
    <location>
        <begin position="73"/>
        <end position="86"/>
    </location>
</feature>
<evidence type="ECO:0000256" key="1">
    <source>
        <dbReference type="SAM" id="MobiDB-lite"/>
    </source>
</evidence>
<dbReference type="Proteomes" id="UP001321473">
    <property type="component" value="Unassembled WGS sequence"/>
</dbReference>
<name>A0AAQ4EBB6_AMBAM</name>
<reference evidence="2 3" key="1">
    <citation type="journal article" date="2023" name="Arcadia Sci">
        <title>De novo assembly of a long-read Amblyomma americanum tick genome.</title>
        <authorList>
            <person name="Chou S."/>
            <person name="Poskanzer K.E."/>
            <person name="Rollins M."/>
            <person name="Thuy-Boun P.S."/>
        </authorList>
    </citation>
    <scope>NUCLEOTIDE SEQUENCE [LARGE SCALE GENOMIC DNA]</scope>
    <source>
        <strain evidence="2">F_SG_1</strain>
        <tissue evidence="2">Salivary glands</tissue>
    </source>
</reference>
<evidence type="ECO:0000313" key="3">
    <source>
        <dbReference type="Proteomes" id="UP001321473"/>
    </source>
</evidence>
<dbReference type="AlphaFoldDB" id="A0AAQ4EBB6"/>
<protein>
    <submittedName>
        <fullName evidence="2">Uncharacterized protein</fullName>
    </submittedName>
</protein>
<evidence type="ECO:0000313" key="2">
    <source>
        <dbReference type="EMBL" id="KAK8771964.1"/>
    </source>
</evidence>
<feature type="region of interest" description="Disordered" evidence="1">
    <location>
        <begin position="148"/>
        <end position="180"/>
    </location>
</feature>
<feature type="region of interest" description="Disordered" evidence="1">
    <location>
        <begin position="60"/>
        <end position="133"/>
    </location>
</feature>
<proteinExistence type="predicted"/>
<feature type="compositionally biased region" description="Polar residues" evidence="1">
    <location>
        <begin position="96"/>
        <end position="106"/>
    </location>
</feature>
<gene>
    <name evidence="2" type="ORF">V5799_024792</name>
</gene>
<keyword evidence="3" id="KW-1185">Reference proteome</keyword>
<comment type="caution">
    <text evidence="2">The sequence shown here is derived from an EMBL/GenBank/DDBJ whole genome shotgun (WGS) entry which is preliminary data.</text>
</comment>
<sequence>MPEASWRGYPRLFTERTSSLLSEAVQMLHRAKDVQERRWLQALVQRLTKLAVDLKRSTLSLRSSPAPSPGHESFQQEQTVPTTGQISPPPSPSSSGQGARTTTQESVQDEVRGLGRPDAVTQPNLFRDEGDDPLTRQLQYQWRRLESKATAALDSPGATGGSGKQPHGLRSPARLSVGGASSLEERDASLDLNKVQNVFFF</sequence>
<accession>A0AAQ4EBB6</accession>
<organism evidence="2 3">
    <name type="scientific">Amblyomma americanum</name>
    <name type="common">Lone star tick</name>
    <dbReference type="NCBI Taxonomy" id="6943"/>
    <lineage>
        <taxon>Eukaryota</taxon>
        <taxon>Metazoa</taxon>
        <taxon>Ecdysozoa</taxon>
        <taxon>Arthropoda</taxon>
        <taxon>Chelicerata</taxon>
        <taxon>Arachnida</taxon>
        <taxon>Acari</taxon>
        <taxon>Parasitiformes</taxon>
        <taxon>Ixodida</taxon>
        <taxon>Ixodoidea</taxon>
        <taxon>Ixodidae</taxon>
        <taxon>Amblyomminae</taxon>
        <taxon>Amblyomma</taxon>
    </lineage>
</organism>